<comment type="domain">
    <text evidence="10">IleRS has two distinct active sites: one for aminoacylation and one for editing. The misactivated valine is translocated from the active site to the editing site, which sterically excludes the correctly activated isoleucine. The single editing site contains two valyl binding pockets, one specific for each substrate (Val-AMP or Val-tRNA(Ile)).</text>
</comment>
<comment type="function">
    <text evidence="8 10">Catalyzes the attachment of isoleucine to tRNA(Ile). As IleRS can inadvertently accommodate and process structurally similar amino acids such as valine, to avoid such errors it has two additional distinct tRNA(Ile)-dependent editing activities. One activity is designated as 'pretransfer' editing and involves the hydrolysis of activated Val-AMP. The other activity is designated 'posttransfer' editing and involves deacylation of mischarged Val-tRNA(Ile).</text>
</comment>
<dbReference type="InterPro" id="IPR014729">
    <property type="entry name" value="Rossmann-like_a/b/a_fold"/>
</dbReference>
<dbReference type="PRINTS" id="PR00984">
    <property type="entry name" value="TRNASYNTHILE"/>
</dbReference>
<dbReference type="InterPro" id="IPR009080">
    <property type="entry name" value="tRNAsynth_Ia_anticodon-bd"/>
</dbReference>
<gene>
    <name evidence="10 14" type="primary">ileS</name>
    <name evidence="14" type="ORF">H9874_11205</name>
</gene>
<dbReference type="HAMAP" id="MF_02002">
    <property type="entry name" value="Ile_tRNA_synth_type1"/>
    <property type="match status" value="1"/>
</dbReference>
<dbReference type="GO" id="GO:0005829">
    <property type="term" value="C:cytosol"/>
    <property type="evidence" value="ECO:0007669"/>
    <property type="project" value="TreeGrafter"/>
</dbReference>
<feature type="short sequence motif" description="'HIGH' region" evidence="10">
    <location>
        <begin position="58"/>
        <end position="68"/>
    </location>
</feature>
<evidence type="ECO:0000256" key="9">
    <source>
        <dbReference type="ARBA" id="ARBA00048359"/>
    </source>
</evidence>
<keyword evidence="10" id="KW-0862">Zinc</keyword>
<dbReference type="FunFam" id="3.40.50.620:FF:000042">
    <property type="entry name" value="Isoleucine--tRNA ligase"/>
    <property type="match status" value="1"/>
</dbReference>
<dbReference type="InterPro" id="IPR002301">
    <property type="entry name" value="Ile-tRNA-ligase"/>
</dbReference>
<evidence type="ECO:0000259" key="12">
    <source>
        <dbReference type="Pfam" id="PF06827"/>
    </source>
</evidence>
<feature type="binding site" evidence="10">
    <location>
        <position position="910"/>
    </location>
    <ligand>
        <name>Zn(2+)</name>
        <dbReference type="ChEBI" id="CHEBI:29105"/>
    </ligand>
</feature>
<feature type="binding site" evidence="10">
    <location>
        <position position="568"/>
    </location>
    <ligand>
        <name>L-isoleucyl-5'-AMP</name>
        <dbReference type="ChEBI" id="CHEBI:178002"/>
    </ligand>
</feature>
<keyword evidence="7 10" id="KW-0030">Aminoacyl-tRNA synthetase</keyword>
<keyword evidence="6 10" id="KW-0648">Protein biosynthesis</keyword>
<dbReference type="Proteomes" id="UP000824264">
    <property type="component" value="Unassembled WGS sequence"/>
</dbReference>
<accession>A0A9D1U9P1</accession>
<keyword evidence="4 10" id="KW-0547">Nucleotide-binding</keyword>
<dbReference type="Pfam" id="PF06827">
    <property type="entry name" value="zf-FPG_IleRS"/>
    <property type="match status" value="1"/>
</dbReference>
<feature type="binding site" evidence="10">
    <location>
        <position position="930"/>
    </location>
    <ligand>
        <name>Zn(2+)</name>
        <dbReference type="ChEBI" id="CHEBI:29105"/>
    </ligand>
</feature>
<keyword evidence="10" id="KW-0479">Metal-binding</keyword>
<evidence type="ECO:0000259" key="11">
    <source>
        <dbReference type="Pfam" id="PF00133"/>
    </source>
</evidence>
<dbReference type="GO" id="GO:0000049">
    <property type="term" value="F:tRNA binding"/>
    <property type="evidence" value="ECO:0007669"/>
    <property type="project" value="InterPro"/>
</dbReference>
<feature type="domain" description="Methionyl/Valyl/Leucyl/Isoleucyl-tRNA synthetase anticodon-binding" evidence="13">
    <location>
        <begin position="691"/>
        <end position="847"/>
    </location>
</feature>
<protein>
    <recommendedName>
        <fullName evidence="10">Isoleucine--tRNA ligase</fullName>
        <ecNumber evidence="10">6.1.1.5</ecNumber>
    </recommendedName>
    <alternativeName>
        <fullName evidence="10">Isoleucyl-tRNA synthetase</fullName>
        <shortName evidence="10">IleRS</shortName>
    </alternativeName>
</protein>
<feature type="binding site" evidence="10">
    <location>
        <position position="913"/>
    </location>
    <ligand>
        <name>Zn(2+)</name>
        <dbReference type="ChEBI" id="CHEBI:29105"/>
    </ligand>
</feature>
<dbReference type="InterPro" id="IPR009008">
    <property type="entry name" value="Val/Leu/Ile-tRNA-synth_edit"/>
</dbReference>
<dbReference type="GO" id="GO:0004822">
    <property type="term" value="F:isoleucine-tRNA ligase activity"/>
    <property type="evidence" value="ECO:0007669"/>
    <property type="project" value="UniProtKB-UniRule"/>
</dbReference>
<proteinExistence type="inferred from homology"/>
<dbReference type="AlphaFoldDB" id="A0A9D1U9P1"/>
<comment type="caution">
    <text evidence="14">The sequence shown here is derived from an EMBL/GenBank/DDBJ whole genome shotgun (WGS) entry which is preliminary data.</text>
</comment>
<organism evidence="14 15">
    <name type="scientific">Candidatus Bilophila faecipullorum</name>
    <dbReference type="NCBI Taxonomy" id="2838482"/>
    <lineage>
        <taxon>Bacteria</taxon>
        <taxon>Pseudomonadati</taxon>
        <taxon>Thermodesulfobacteriota</taxon>
        <taxon>Desulfovibrionia</taxon>
        <taxon>Desulfovibrionales</taxon>
        <taxon>Desulfovibrionaceae</taxon>
        <taxon>Bilophila</taxon>
    </lineage>
</organism>
<dbReference type="Pfam" id="PF08264">
    <property type="entry name" value="Anticodon_1"/>
    <property type="match status" value="1"/>
</dbReference>
<dbReference type="EMBL" id="DXGI01000415">
    <property type="protein sequence ID" value="HIW79692.1"/>
    <property type="molecule type" value="Genomic_DNA"/>
</dbReference>
<evidence type="ECO:0000256" key="2">
    <source>
        <dbReference type="ARBA" id="ARBA00022490"/>
    </source>
</evidence>
<feature type="short sequence motif" description="'KMSKS' region" evidence="10">
    <location>
        <begin position="609"/>
        <end position="613"/>
    </location>
</feature>
<dbReference type="SUPFAM" id="SSF52374">
    <property type="entry name" value="Nucleotidylyl transferase"/>
    <property type="match status" value="1"/>
</dbReference>
<evidence type="ECO:0000256" key="5">
    <source>
        <dbReference type="ARBA" id="ARBA00022840"/>
    </source>
</evidence>
<dbReference type="GO" id="GO:0005524">
    <property type="term" value="F:ATP binding"/>
    <property type="evidence" value="ECO:0007669"/>
    <property type="project" value="UniProtKB-UniRule"/>
</dbReference>
<reference evidence="14" key="1">
    <citation type="journal article" date="2021" name="PeerJ">
        <title>Extensive microbial diversity within the chicken gut microbiome revealed by metagenomics and culture.</title>
        <authorList>
            <person name="Gilroy R."/>
            <person name="Ravi A."/>
            <person name="Getino M."/>
            <person name="Pursley I."/>
            <person name="Horton D.L."/>
            <person name="Alikhan N.F."/>
            <person name="Baker D."/>
            <person name="Gharbi K."/>
            <person name="Hall N."/>
            <person name="Watson M."/>
            <person name="Adriaenssens E.M."/>
            <person name="Foster-Nyarko E."/>
            <person name="Jarju S."/>
            <person name="Secka A."/>
            <person name="Antonio M."/>
            <person name="Oren A."/>
            <person name="Chaudhuri R.R."/>
            <person name="La Ragione R."/>
            <person name="Hildebrand F."/>
            <person name="Pallen M.J."/>
        </authorList>
    </citation>
    <scope>NUCLEOTIDE SEQUENCE</scope>
    <source>
        <strain evidence="14">ChiSxjej5B17-1746</strain>
    </source>
</reference>
<dbReference type="PROSITE" id="PS00178">
    <property type="entry name" value="AA_TRNA_LIGASE_I"/>
    <property type="match status" value="1"/>
</dbReference>
<feature type="domain" description="Zinc finger FPG/IleRS-type" evidence="12">
    <location>
        <begin position="907"/>
        <end position="935"/>
    </location>
</feature>
<feature type="binding site" evidence="10">
    <location>
        <position position="933"/>
    </location>
    <ligand>
        <name>Zn(2+)</name>
        <dbReference type="ChEBI" id="CHEBI:29105"/>
    </ligand>
</feature>
<dbReference type="InterPro" id="IPR010663">
    <property type="entry name" value="Znf_FPG/IleRS"/>
</dbReference>
<dbReference type="InterPro" id="IPR050081">
    <property type="entry name" value="Ile-tRNA_ligase"/>
</dbReference>
<evidence type="ECO:0000256" key="3">
    <source>
        <dbReference type="ARBA" id="ARBA00022598"/>
    </source>
</evidence>
<keyword evidence="2 10" id="KW-0963">Cytoplasm</keyword>
<dbReference type="EC" id="6.1.1.5" evidence="10"/>
<feature type="domain" description="Aminoacyl-tRNA synthetase class Ia" evidence="11">
    <location>
        <begin position="28"/>
        <end position="648"/>
    </location>
</feature>
<dbReference type="SUPFAM" id="SSF50677">
    <property type="entry name" value="ValRS/IleRS/LeuRS editing domain"/>
    <property type="match status" value="1"/>
</dbReference>
<evidence type="ECO:0000256" key="1">
    <source>
        <dbReference type="ARBA" id="ARBA00006887"/>
    </source>
</evidence>
<dbReference type="CDD" id="cd07960">
    <property type="entry name" value="Anticodon_Ia_Ile_BEm"/>
    <property type="match status" value="1"/>
</dbReference>
<name>A0A9D1U9P1_9BACT</name>
<dbReference type="Pfam" id="PF00133">
    <property type="entry name" value="tRNA-synt_1"/>
    <property type="match status" value="1"/>
</dbReference>
<dbReference type="GO" id="GO:0008270">
    <property type="term" value="F:zinc ion binding"/>
    <property type="evidence" value="ECO:0007669"/>
    <property type="project" value="UniProtKB-UniRule"/>
</dbReference>
<evidence type="ECO:0000313" key="14">
    <source>
        <dbReference type="EMBL" id="HIW79692.1"/>
    </source>
</evidence>
<dbReference type="PANTHER" id="PTHR42765">
    <property type="entry name" value="SOLEUCYL-TRNA SYNTHETASE"/>
    <property type="match status" value="1"/>
</dbReference>
<dbReference type="NCBIfam" id="TIGR00392">
    <property type="entry name" value="ileS"/>
    <property type="match status" value="1"/>
</dbReference>
<dbReference type="InterPro" id="IPR023585">
    <property type="entry name" value="Ile-tRNA-ligase_type1"/>
</dbReference>
<dbReference type="InterPro" id="IPR013155">
    <property type="entry name" value="M/V/L/I-tRNA-synth_anticd-bd"/>
</dbReference>
<evidence type="ECO:0000256" key="4">
    <source>
        <dbReference type="ARBA" id="ARBA00022741"/>
    </source>
</evidence>
<dbReference type="InterPro" id="IPR002300">
    <property type="entry name" value="aa-tRNA-synth_Ia"/>
</dbReference>
<sequence>MSDYKKTLNLPATSFPMKANLTQREPEMLRWWEENNTYATMLDASGSRGTFRLHDGPPYANGHLHLGHALNKILKDIIIKSRNMQGERSVYVPGWDCHGLPIELKVEHELGDKKKDLPSYAVRRRCRQYADKFVDIQRKEFKRLGAFGDWEHPYKTMNPEYESATATELANFVEKGNVVRSKKPIYWCCSCQTALAEAEVEYADHKSPSIYVRFPLNDEKLKDVFPTADPSRAYVIIWTTTPWTLPSNMAVAVHPEFEYSLVEYEGSQYVLATELIESVARACGWNLEDVKAVGTAAGESLNLLKARHPFYDRESTVILGGHVTLDAGTGCVHTAPGHGREDYEVCLQYGIDIYSPLNDRGEYLDSVEFFAGLQVQQANPAVIEKVREVGNLMGRADIVHSYPHCWRCKKPVIFRATTQWFVSMEANGLRRKALDAIRNDVEWIPSWGEERIYNMIEQRPDWCISRQRLWGVPILALLCEDCGEAWNDPQWMRDIAARFAKHPTGCDYWYEADMKEIVPEGLRCPKCGGQHWKRETDILDVWFDSGTSFAAVLEKRPELGFPADLYLEGSDQHRGWFHSSLLASVGTRGVPPYKAVLTHGYVVDGEGRKMSKSLGNGIELEEIINKHGAEIIRMWAASVDYREDVRISQEIVSRLVDAYRRIRNTCRYLLGNLSDVAKADLVDVKDMDPLDRYALDVAARAHLRVQGAYRDYEFHKVFHTLHNLCSTDLSAFYLDILKDRLYSSAPGSRERRSAQTALYYILLMLTQDMAPVLSFTAEEVFRHIPDALRPDAPTVFAFPVMEADAFLLADDARKRWESVLAARTEVTRAIEPLRKAGTVGHALDTAVTLYASPDLLDVLENIGTDLRAVCIVSQLHLAPLAEAPADLASLDLPDGGKLAVSVTKAAGEKCERCWIYSDELGSDPEHPTLCPRCAAVMKELA</sequence>
<dbReference type="GO" id="GO:0006428">
    <property type="term" value="P:isoleucyl-tRNA aminoacylation"/>
    <property type="evidence" value="ECO:0007669"/>
    <property type="project" value="UniProtKB-UniRule"/>
</dbReference>
<dbReference type="Gene3D" id="1.10.730.20">
    <property type="match status" value="1"/>
</dbReference>
<dbReference type="GO" id="GO:0002161">
    <property type="term" value="F:aminoacyl-tRNA deacylase activity"/>
    <property type="evidence" value="ECO:0007669"/>
    <property type="project" value="InterPro"/>
</dbReference>
<evidence type="ECO:0000313" key="15">
    <source>
        <dbReference type="Proteomes" id="UP000824264"/>
    </source>
</evidence>
<evidence type="ECO:0000256" key="8">
    <source>
        <dbReference type="ARBA" id="ARBA00025217"/>
    </source>
</evidence>
<dbReference type="SUPFAM" id="SSF47323">
    <property type="entry name" value="Anticodon-binding domain of a subclass of class I aminoacyl-tRNA synthetases"/>
    <property type="match status" value="1"/>
</dbReference>
<evidence type="ECO:0000256" key="6">
    <source>
        <dbReference type="ARBA" id="ARBA00022917"/>
    </source>
</evidence>
<dbReference type="InterPro" id="IPR033708">
    <property type="entry name" value="Anticodon_Ile_BEm"/>
</dbReference>
<reference evidence="14" key="2">
    <citation type="submission" date="2021-04" db="EMBL/GenBank/DDBJ databases">
        <authorList>
            <person name="Gilroy R."/>
        </authorList>
    </citation>
    <scope>NUCLEOTIDE SEQUENCE</scope>
    <source>
        <strain evidence="14">ChiSxjej5B17-1746</strain>
    </source>
</reference>
<keyword evidence="5 10" id="KW-0067">ATP-binding</keyword>
<dbReference type="PANTHER" id="PTHR42765:SF1">
    <property type="entry name" value="ISOLEUCINE--TRNA LIGASE, MITOCHONDRIAL"/>
    <property type="match status" value="1"/>
</dbReference>
<dbReference type="Gene3D" id="3.40.50.620">
    <property type="entry name" value="HUPs"/>
    <property type="match status" value="2"/>
</dbReference>
<evidence type="ECO:0000256" key="10">
    <source>
        <dbReference type="HAMAP-Rule" id="MF_02002"/>
    </source>
</evidence>
<comment type="similarity">
    <text evidence="1 10">Belongs to the class-I aminoacyl-tRNA synthetase family. IleS type 1 subfamily.</text>
</comment>
<comment type="subunit">
    <text evidence="10">Monomer.</text>
</comment>
<dbReference type="InterPro" id="IPR001412">
    <property type="entry name" value="aa-tRNA-synth_I_CS"/>
</dbReference>
<feature type="binding site" evidence="10">
    <location>
        <position position="612"/>
    </location>
    <ligand>
        <name>ATP</name>
        <dbReference type="ChEBI" id="CHEBI:30616"/>
    </ligand>
</feature>
<evidence type="ECO:0000259" key="13">
    <source>
        <dbReference type="Pfam" id="PF08264"/>
    </source>
</evidence>
<comment type="subcellular location">
    <subcellularLocation>
        <location evidence="10">Cytoplasm</location>
    </subcellularLocation>
</comment>
<dbReference type="Gene3D" id="1.10.10.830">
    <property type="entry name" value="Ile-tRNA synthetase CP2 domain-like"/>
    <property type="match status" value="1"/>
</dbReference>
<evidence type="ECO:0000256" key="7">
    <source>
        <dbReference type="ARBA" id="ARBA00023146"/>
    </source>
</evidence>
<comment type="cofactor">
    <cofactor evidence="10">
        <name>Zn(2+)</name>
        <dbReference type="ChEBI" id="CHEBI:29105"/>
    </cofactor>
    <text evidence="10">Binds 1 zinc ion per subunit.</text>
</comment>
<comment type="catalytic activity">
    <reaction evidence="9 10">
        <text>tRNA(Ile) + L-isoleucine + ATP = L-isoleucyl-tRNA(Ile) + AMP + diphosphate</text>
        <dbReference type="Rhea" id="RHEA:11060"/>
        <dbReference type="Rhea" id="RHEA-COMP:9666"/>
        <dbReference type="Rhea" id="RHEA-COMP:9695"/>
        <dbReference type="ChEBI" id="CHEBI:30616"/>
        <dbReference type="ChEBI" id="CHEBI:33019"/>
        <dbReference type="ChEBI" id="CHEBI:58045"/>
        <dbReference type="ChEBI" id="CHEBI:78442"/>
        <dbReference type="ChEBI" id="CHEBI:78528"/>
        <dbReference type="ChEBI" id="CHEBI:456215"/>
        <dbReference type="EC" id="6.1.1.5"/>
    </reaction>
</comment>
<keyword evidence="3 10" id="KW-0436">Ligase</keyword>